<comment type="caution">
    <text evidence="9">The sequence shown here is derived from an EMBL/GenBank/DDBJ whole genome shotgun (WGS) entry which is preliminary data.</text>
</comment>
<reference evidence="9" key="2">
    <citation type="journal article" date="2023" name="IMA Fungus">
        <title>Comparative genomic study of the Penicillium genus elucidates a diverse pangenome and 15 lateral gene transfer events.</title>
        <authorList>
            <person name="Petersen C."/>
            <person name="Sorensen T."/>
            <person name="Nielsen M.R."/>
            <person name="Sondergaard T.E."/>
            <person name="Sorensen J.L."/>
            <person name="Fitzpatrick D.A."/>
            <person name="Frisvad J.C."/>
            <person name="Nielsen K.L."/>
        </authorList>
    </citation>
    <scope>NUCLEOTIDE SEQUENCE</scope>
    <source>
        <strain evidence="9">IBT 29677</strain>
    </source>
</reference>
<dbReference type="PROSITE" id="PS50850">
    <property type="entry name" value="MFS"/>
    <property type="match status" value="1"/>
</dbReference>
<dbReference type="SUPFAM" id="SSF103473">
    <property type="entry name" value="MFS general substrate transporter"/>
    <property type="match status" value="1"/>
</dbReference>
<evidence type="ECO:0000259" key="8">
    <source>
        <dbReference type="PROSITE" id="PS50850"/>
    </source>
</evidence>
<feature type="transmembrane region" description="Helical" evidence="7">
    <location>
        <begin position="456"/>
        <end position="476"/>
    </location>
</feature>
<keyword evidence="5 7" id="KW-0472">Membrane</keyword>
<dbReference type="CDD" id="cd17327">
    <property type="entry name" value="MFS_FEN2_like"/>
    <property type="match status" value="1"/>
</dbReference>
<dbReference type="Pfam" id="PF07690">
    <property type="entry name" value="MFS_1"/>
    <property type="match status" value="1"/>
</dbReference>
<feature type="transmembrane region" description="Helical" evidence="7">
    <location>
        <begin position="391"/>
        <end position="411"/>
    </location>
</feature>
<evidence type="ECO:0000256" key="3">
    <source>
        <dbReference type="ARBA" id="ARBA00022692"/>
    </source>
</evidence>
<dbReference type="GO" id="GO:0022857">
    <property type="term" value="F:transmembrane transporter activity"/>
    <property type="evidence" value="ECO:0007669"/>
    <property type="project" value="InterPro"/>
</dbReference>
<dbReference type="RefSeq" id="XP_056494504.1">
    <property type="nucleotide sequence ID" value="XM_056625922.1"/>
</dbReference>
<comment type="similarity">
    <text evidence="6">Belongs to the major facilitator superfamily. Allantoate permease family.</text>
</comment>
<evidence type="ECO:0000256" key="4">
    <source>
        <dbReference type="ARBA" id="ARBA00022989"/>
    </source>
</evidence>
<dbReference type="InterPro" id="IPR011701">
    <property type="entry name" value="MFS"/>
</dbReference>
<evidence type="ECO:0000256" key="5">
    <source>
        <dbReference type="ARBA" id="ARBA00023136"/>
    </source>
</evidence>
<feature type="transmembrane region" description="Helical" evidence="7">
    <location>
        <begin position="366"/>
        <end position="385"/>
    </location>
</feature>
<dbReference type="Proteomes" id="UP001147747">
    <property type="component" value="Unassembled WGS sequence"/>
</dbReference>
<dbReference type="AlphaFoldDB" id="A0A9W9WCE1"/>
<feature type="domain" description="Major facilitator superfamily (MFS) profile" evidence="8">
    <location>
        <begin position="67"/>
        <end position="480"/>
    </location>
</feature>
<dbReference type="GO" id="GO:0016020">
    <property type="term" value="C:membrane"/>
    <property type="evidence" value="ECO:0007669"/>
    <property type="project" value="UniProtKB-SubCell"/>
</dbReference>
<accession>A0A9W9WCE1</accession>
<gene>
    <name evidence="9" type="ORF">N7509_001285</name>
</gene>
<keyword evidence="2" id="KW-0813">Transport</keyword>
<evidence type="ECO:0000313" key="9">
    <source>
        <dbReference type="EMBL" id="KAJ5414658.1"/>
    </source>
</evidence>
<feature type="transmembrane region" description="Helical" evidence="7">
    <location>
        <begin position="230"/>
        <end position="250"/>
    </location>
</feature>
<feature type="transmembrane region" description="Helical" evidence="7">
    <location>
        <begin position="158"/>
        <end position="179"/>
    </location>
</feature>
<keyword evidence="3 7" id="KW-0812">Transmembrane</keyword>
<evidence type="ECO:0000256" key="7">
    <source>
        <dbReference type="SAM" id="Phobius"/>
    </source>
</evidence>
<comment type="subcellular location">
    <subcellularLocation>
        <location evidence="1">Membrane</location>
        <topology evidence="1">Multi-pass membrane protein</topology>
    </subcellularLocation>
</comment>
<dbReference type="Gene3D" id="1.20.1250.20">
    <property type="entry name" value="MFS general substrate transporter like domains"/>
    <property type="match status" value="2"/>
</dbReference>
<evidence type="ECO:0000256" key="1">
    <source>
        <dbReference type="ARBA" id="ARBA00004141"/>
    </source>
</evidence>
<dbReference type="PANTHER" id="PTHR43791">
    <property type="entry name" value="PERMEASE-RELATED"/>
    <property type="match status" value="1"/>
</dbReference>
<dbReference type="OrthoDB" id="6730379at2759"/>
<dbReference type="EMBL" id="JAPZBU010000003">
    <property type="protein sequence ID" value="KAJ5414658.1"/>
    <property type="molecule type" value="Genomic_DNA"/>
</dbReference>
<evidence type="ECO:0000256" key="2">
    <source>
        <dbReference type="ARBA" id="ARBA00022448"/>
    </source>
</evidence>
<dbReference type="PANTHER" id="PTHR43791:SF1">
    <property type="entry name" value="ALLANTOATE PERMEASE"/>
    <property type="match status" value="1"/>
</dbReference>
<feature type="transmembrane region" description="Helical" evidence="7">
    <location>
        <begin position="334"/>
        <end position="354"/>
    </location>
</feature>
<dbReference type="GeneID" id="81364902"/>
<dbReference type="InterPro" id="IPR020846">
    <property type="entry name" value="MFS_dom"/>
</dbReference>
<protein>
    <submittedName>
        <fullName evidence="9">MFS allantoate transporter</fullName>
    </submittedName>
</protein>
<feature type="transmembrane region" description="Helical" evidence="7">
    <location>
        <begin position="134"/>
        <end position="152"/>
    </location>
</feature>
<feature type="transmembrane region" description="Helical" evidence="7">
    <location>
        <begin position="423"/>
        <end position="444"/>
    </location>
</feature>
<feature type="transmembrane region" description="Helical" evidence="7">
    <location>
        <begin position="199"/>
        <end position="218"/>
    </location>
</feature>
<feature type="transmembrane region" description="Helical" evidence="7">
    <location>
        <begin position="292"/>
        <end position="314"/>
    </location>
</feature>
<keyword evidence="4 7" id="KW-1133">Transmembrane helix</keyword>
<sequence>MAREDDTRADSTGMDIELSMKNVDPTLVKHANDADEAMKVFEHMQGEAIELDEATNRRLLRKIDWHIMPVMCCVYGMNFLDKTTLSYASIMGIKEDLGLVGDQYSWLGSLFYFGYLAWEYPTSRLLQRLPLGKYSGSCIVIWGAILSCFAATKNFPGAVAIRFFLGVFEAAVTPGFALLTSQWYTRNEQGRRVNLWYSFNGWGQILGGLVAYGIAVGAAKHGTSIEPWKIVFLFTGCLTISLGLLFLWIVPDSQLNARWLSKEDRILAVARVRINQQGIGNKHFKWYQVKEALLDPMTWAFFFFALIADIPNGGITNFFSQLITSFGYTKVESLLYGTPAGAVEIVALLLNGYIGDKTGQRILTSLGGLFTATLGIILIVALPIENNVGRLVGYYLTQAFPTSFVALLSLISSNVAGYTKKTTVAALYLIGYCVGNIIGPLTFRPQDAPRYVSAEITIIACWGVCLFLLLFIWWWYQRENRRKANIRSAPGYVRLENQEFLDLTDIENHDFVYTL</sequence>
<evidence type="ECO:0000256" key="6">
    <source>
        <dbReference type="ARBA" id="ARBA00037968"/>
    </source>
</evidence>
<reference evidence="9" key="1">
    <citation type="submission" date="2022-12" db="EMBL/GenBank/DDBJ databases">
        <authorList>
            <person name="Petersen C."/>
        </authorList>
    </citation>
    <scope>NUCLEOTIDE SEQUENCE</scope>
    <source>
        <strain evidence="9">IBT 29677</strain>
    </source>
</reference>
<dbReference type="FunFam" id="1.20.1250.20:FF:000064">
    <property type="entry name" value="MFS allantoate transporter"/>
    <property type="match status" value="1"/>
</dbReference>
<proteinExistence type="inferred from homology"/>
<name>A0A9W9WCE1_9EURO</name>
<organism evidence="9 10">
    <name type="scientific">Penicillium cosmopolitanum</name>
    <dbReference type="NCBI Taxonomy" id="1131564"/>
    <lineage>
        <taxon>Eukaryota</taxon>
        <taxon>Fungi</taxon>
        <taxon>Dikarya</taxon>
        <taxon>Ascomycota</taxon>
        <taxon>Pezizomycotina</taxon>
        <taxon>Eurotiomycetes</taxon>
        <taxon>Eurotiomycetidae</taxon>
        <taxon>Eurotiales</taxon>
        <taxon>Aspergillaceae</taxon>
        <taxon>Penicillium</taxon>
    </lineage>
</organism>
<dbReference type="InterPro" id="IPR036259">
    <property type="entry name" value="MFS_trans_sf"/>
</dbReference>
<evidence type="ECO:0000313" key="10">
    <source>
        <dbReference type="Proteomes" id="UP001147747"/>
    </source>
</evidence>
<keyword evidence="10" id="KW-1185">Reference proteome</keyword>